<accession>A0A940NXE1</accession>
<evidence type="ECO:0008006" key="4">
    <source>
        <dbReference type="Google" id="ProtNLM"/>
    </source>
</evidence>
<name>A0A940NXE1_9BACI</name>
<dbReference type="RefSeq" id="WP_209407119.1">
    <property type="nucleotide sequence ID" value="NZ_JAGIYQ010000014.1"/>
</dbReference>
<dbReference type="EMBL" id="JAGIYQ010000014">
    <property type="protein sequence ID" value="MBP0726778.1"/>
    <property type="molecule type" value="Genomic_DNA"/>
</dbReference>
<protein>
    <recommendedName>
        <fullName evidence="4">Replication protein</fullName>
    </recommendedName>
</protein>
<keyword evidence="3" id="KW-1185">Reference proteome</keyword>
<dbReference type="AlphaFoldDB" id="A0A940NXE1"/>
<sequence>MQGWIKIHRKIKGHWLYEEKRVYSRFEAWFDLLLDVNHKDHKFLLGNELVEVKAGQTITSIRKLSDKWGWSNSKVTNFLKLLQNDGMIVLESDTKKTSITIINYEVYQSSASSRTTHFNHTDDEDNAQKHTNKNEKNLKNEENEKKNSYSDQFEQFWNEYPRKIEKKKAFKSFKIAIKNHSFETIMAGTKKYAKEVHGKDKQYIKHPSTFLNNESFIDGFEIGGGSNGTYQNTKSYAEQYGLDF</sequence>
<evidence type="ECO:0000256" key="1">
    <source>
        <dbReference type="SAM" id="MobiDB-lite"/>
    </source>
</evidence>
<organism evidence="2 3">
    <name type="scientific">Gottfriedia endophytica</name>
    <dbReference type="NCBI Taxonomy" id="2820819"/>
    <lineage>
        <taxon>Bacteria</taxon>
        <taxon>Bacillati</taxon>
        <taxon>Bacillota</taxon>
        <taxon>Bacilli</taxon>
        <taxon>Bacillales</taxon>
        <taxon>Bacillaceae</taxon>
        <taxon>Gottfriedia</taxon>
    </lineage>
</organism>
<evidence type="ECO:0000313" key="2">
    <source>
        <dbReference type="EMBL" id="MBP0726778.1"/>
    </source>
</evidence>
<comment type="caution">
    <text evidence="2">The sequence shown here is derived from an EMBL/GenBank/DDBJ whole genome shotgun (WGS) entry which is preliminary data.</text>
</comment>
<feature type="region of interest" description="Disordered" evidence="1">
    <location>
        <begin position="113"/>
        <end position="147"/>
    </location>
</feature>
<reference evidence="2" key="1">
    <citation type="submission" date="2021-04" db="EMBL/GenBank/DDBJ databases">
        <title>Genome seq and assembly of Bacillus sp.</title>
        <authorList>
            <person name="Chhetri G."/>
        </authorList>
    </citation>
    <scope>NUCLEOTIDE SEQUENCE</scope>
    <source>
        <strain evidence="2">RG28</strain>
    </source>
</reference>
<feature type="compositionally biased region" description="Basic and acidic residues" evidence="1">
    <location>
        <begin position="126"/>
        <end position="147"/>
    </location>
</feature>
<dbReference type="Proteomes" id="UP000682134">
    <property type="component" value="Unassembled WGS sequence"/>
</dbReference>
<proteinExistence type="predicted"/>
<evidence type="ECO:0000313" key="3">
    <source>
        <dbReference type="Proteomes" id="UP000682134"/>
    </source>
</evidence>
<gene>
    <name evidence="2" type="ORF">J5Y03_16590</name>
</gene>